<dbReference type="InterPro" id="IPR035921">
    <property type="entry name" value="F/V-ATP_Csub_sf"/>
</dbReference>
<dbReference type="PRINTS" id="PR00124">
    <property type="entry name" value="ATPASEC"/>
</dbReference>
<dbReference type="EMBL" id="JACHHV010000004">
    <property type="protein sequence ID" value="MBB5887478.1"/>
    <property type="molecule type" value="Genomic_DNA"/>
</dbReference>
<dbReference type="InterPro" id="IPR038662">
    <property type="entry name" value="ATP_synth_F0_csu_sf"/>
</dbReference>
<evidence type="ECO:0000256" key="1">
    <source>
        <dbReference type="ARBA" id="ARBA00004141"/>
    </source>
</evidence>
<comment type="function">
    <text evidence="13">Key component of the F(0) channel; it plays a direct role in translocation across the membrane. A homomeric c-ring of between 10-14 subunits forms the central stalk rotor element with the F(1) delta and epsilon subunits.</text>
</comment>
<organism evidence="15 16">
    <name type="scientific">Lactovum miscens</name>
    <dbReference type="NCBI Taxonomy" id="190387"/>
    <lineage>
        <taxon>Bacteria</taxon>
        <taxon>Bacillati</taxon>
        <taxon>Bacillota</taxon>
        <taxon>Bacilli</taxon>
        <taxon>Lactobacillales</taxon>
        <taxon>Streptococcaceae</taxon>
        <taxon>Lactovum</taxon>
    </lineage>
</organism>
<keyword evidence="13" id="KW-1003">Cell membrane</keyword>
<dbReference type="Proteomes" id="UP000562464">
    <property type="component" value="Unassembled WGS sequence"/>
</dbReference>
<dbReference type="NCBIfam" id="TIGR01260">
    <property type="entry name" value="ATP_synt_c"/>
    <property type="match status" value="1"/>
</dbReference>
<keyword evidence="6 13" id="KW-0375">Hydrogen ion transport</keyword>
<feature type="site" description="Reversibly protonated during proton transport" evidence="13">
    <location>
        <position position="54"/>
    </location>
</feature>
<dbReference type="HAMAP" id="MF_01396">
    <property type="entry name" value="ATP_synth_c_bact"/>
    <property type="match status" value="1"/>
</dbReference>
<dbReference type="SUPFAM" id="SSF81333">
    <property type="entry name" value="F1F0 ATP synthase subunit C"/>
    <property type="match status" value="1"/>
</dbReference>
<dbReference type="PROSITE" id="PS00605">
    <property type="entry name" value="ATPASE_C"/>
    <property type="match status" value="1"/>
</dbReference>
<keyword evidence="11 13" id="KW-0066">ATP synthesis</keyword>
<protein>
    <recommendedName>
        <fullName evidence="13">ATP synthase subunit c</fullName>
    </recommendedName>
    <alternativeName>
        <fullName evidence="13">ATP synthase F(0) sector subunit c</fullName>
    </alternativeName>
    <alternativeName>
        <fullName evidence="13">F-type ATPase subunit c</fullName>
        <shortName evidence="13">F-ATPase subunit c</shortName>
    </alternativeName>
    <alternativeName>
        <fullName evidence="13">Lipid-binding protein</fullName>
    </alternativeName>
</protein>
<proteinExistence type="inferred from homology"/>
<evidence type="ECO:0000256" key="4">
    <source>
        <dbReference type="ARBA" id="ARBA00022547"/>
    </source>
</evidence>
<comment type="function">
    <text evidence="12 13">F(1)F(0) ATP synthase produces ATP from ADP in the presence of a proton or sodium gradient. F-type ATPases consist of two structural domains, F(1) containing the extramembraneous catalytic core and F(0) containing the membrane proton channel, linked together by a central stalk and a peripheral stalk. During catalysis, ATP synthesis in the catalytic domain of F(1) is coupled via a rotary mechanism of the central stalk subunits to proton translocation.</text>
</comment>
<evidence type="ECO:0000256" key="3">
    <source>
        <dbReference type="ARBA" id="ARBA00022448"/>
    </source>
</evidence>
<keyword evidence="4 13" id="KW-0138">CF(0)</keyword>
<evidence type="ECO:0000256" key="10">
    <source>
        <dbReference type="ARBA" id="ARBA00023136"/>
    </source>
</evidence>
<keyword evidence="16" id="KW-1185">Reference proteome</keyword>
<dbReference type="InterPro" id="IPR002379">
    <property type="entry name" value="ATPase_proteolipid_c-like_dom"/>
</dbReference>
<evidence type="ECO:0000256" key="8">
    <source>
        <dbReference type="ARBA" id="ARBA00023065"/>
    </source>
</evidence>
<feature type="domain" description="V-ATPase proteolipid subunit C-like" evidence="14">
    <location>
        <begin position="6"/>
        <end position="67"/>
    </location>
</feature>
<dbReference type="Gene3D" id="1.20.20.10">
    <property type="entry name" value="F1F0 ATP synthase subunit C"/>
    <property type="match status" value="1"/>
</dbReference>
<gene>
    <name evidence="13" type="primary">atpE</name>
    <name evidence="15" type="ORF">HNQ37_000349</name>
</gene>
<comment type="subcellular location">
    <subcellularLocation>
        <location evidence="13">Cell membrane</location>
        <topology evidence="13">Multi-pass membrane protein</topology>
    </subcellularLocation>
    <subcellularLocation>
        <location evidence="1">Membrane</location>
        <topology evidence="1">Multi-pass membrane protein</topology>
    </subcellularLocation>
</comment>
<evidence type="ECO:0000256" key="12">
    <source>
        <dbReference type="ARBA" id="ARBA00025198"/>
    </source>
</evidence>
<feature type="transmembrane region" description="Helical" evidence="13">
    <location>
        <begin position="46"/>
        <end position="67"/>
    </location>
</feature>
<evidence type="ECO:0000256" key="11">
    <source>
        <dbReference type="ARBA" id="ARBA00023310"/>
    </source>
</evidence>
<keyword evidence="8 13" id="KW-0406">Ion transport</keyword>
<evidence type="ECO:0000256" key="9">
    <source>
        <dbReference type="ARBA" id="ARBA00023121"/>
    </source>
</evidence>
<evidence type="ECO:0000256" key="7">
    <source>
        <dbReference type="ARBA" id="ARBA00022989"/>
    </source>
</evidence>
<dbReference type="GO" id="GO:0005886">
    <property type="term" value="C:plasma membrane"/>
    <property type="evidence" value="ECO:0007669"/>
    <property type="project" value="UniProtKB-SubCell"/>
</dbReference>
<evidence type="ECO:0000256" key="2">
    <source>
        <dbReference type="ARBA" id="ARBA00006704"/>
    </source>
</evidence>
<reference evidence="15 16" key="1">
    <citation type="submission" date="2020-08" db="EMBL/GenBank/DDBJ databases">
        <title>Genomic Encyclopedia of Type Strains, Phase IV (KMG-IV): sequencing the most valuable type-strain genomes for metagenomic binning, comparative biology and taxonomic classification.</title>
        <authorList>
            <person name="Goeker M."/>
        </authorList>
    </citation>
    <scope>NUCLEOTIDE SEQUENCE [LARGE SCALE GENOMIC DNA]</scope>
    <source>
        <strain evidence="15 16">DSM 14925</strain>
    </source>
</reference>
<evidence type="ECO:0000313" key="16">
    <source>
        <dbReference type="Proteomes" id="UP000562464"/>
    </source>
</evidence>
<keyword evidence="7 13" id="KW-1133">Transmembrane helix</keyword>
<dbReference type="InterPro" id="IPR000454">
    <property type="entry name" value="ATP_synth_F0_csu"/>
</dbReference>
<dbReference type="Pfam" id="PF00137">
    <property type="entry name" value="ATP-synt_C"/>
    <property type="match status" value="1"/>
</dbReference>
<dbReference type="InterPro" id="IPR020537">
    <property type="entry name" value="ATP_synth_F0_csu_DDCD_BS"/>
</dbReference>
<keyword evidence="5 13" id="KW-0812">Transmembrane</keyword>
<evidence type="ECO:0000256" key="6">
    <source>
        <dbReference type="ARBA" id="ARBA00022781"/>
    </source>
</evidence>
<evidence type="ECO:0000313" key="15">
    <source>
        <dbReference type="EMBL" id="MBB5887478.1"/>
    </source>
</evidence>
<comment type="caution">
    <text evidence="13">Lacks conserved residue(s) required for the propagation of feature annotation.</text>
</comment>
<dbReference type="GO" id="GO:0045259">
    <property type="term" value="C:proton-transporting ATP synthase complex"/>
    <property type="evidence" value="ECO:0007669"/>
    <property type="project" value="UniProtKB-KW"/>
</dbReference>
<keyword evidence="9 13" id="KW-0446">Lipid-binding</keyword>
<comment type="similarity">
    <text evidence="2 13">Belongs to the ATPase C chain family.</text>
</comment>
<keyword evidence="3 13" id="KW-0813">Transport</keyword>
<evidence type="ECO:0000256" key="5">
    <source>
        <dbReference type="ARBA" id="ARBA00022692"/>
    </source>
</evidence>
<dbReference type="AlphaFoldDB" id="A0A841C6W0"/>
<keyword evidence="10 13" id="KW-0472">Membrane</keyword>
<sequence>MTGNIAIIAIAIAAAAAALGDGIIVQSFLSASARQPEMEARLFSRMIIGIAFVEATFFIALAMSFVIK</sequence>
<dbReference type="GO" id="GO:0008289">
    <property type="term" value="F:lipid binding"/>
    <property type="evidence" value="ECO:0007669"/>
    <property type="project" value="UniProtKB-KW"/>
</dbReference>
<accession>A0A841C6W0</accession>
<dbReference type="RefSeq" id="WP_183538707.1">
    <property type="nucleotide sequence ID" value="NZ_DASWOY010000021.1"/>
</dbReference>
<dbReference type="GO" id="GO:0033177">
    <property type="term" value="C:proton-transporting two-sector ATPase complex, proton-transporting domain"/>
    <property type="evidence" value="ECO:0007669"/>
    <property type="project" value="InterPro"/>
</dbReference>
<dbReference type="InterPro" id="IPR005953">
    <property type="entry name" value="ATP_synth_csu_bac/chlpt"/>
</dbReference>
<name>A0A841C6W0_9LACT</name>
<dbReference type="GO" id="GO:0046933">
    <property type="term" value="F:proton-transporting ATP synthase activity, rotational mechanism"/>
    <property type="evidence" value="ECO:0007669"/>
    <property type="project" value="UniProtKB-UniRule"/>
</dbReference>
<evidence type="ECO:0000259" key="14">
    <source>
        <dbReference type="Pfam" id="PF00137"/>
    </source>
</evidence>
<evidence type="ECO:0000256" key="13">
    <source>
        <dbReference type="HAMAP-Rule" id="MF_01396"/>
    </source>
</evidence>
<comment type="caution">
    <text evidence="15">The sequence shown here is derived from an EMBL/GenBank/DDBJ whole genome shotgun (WGS) entry which is preliminary data.</text>
</comment>